<dbReference type="Proteomes" id="UP000295066">
    <property type="component" value="Unassembled WGS sequence"/>
</dbReference>
<comment type="caution">
    <text evidence="7">The sequence shown here is derived from an EMBL/GenBank/DDBJ whole genome shotgun (WGS) entry which is preliminary data.</text>
</comment>
<dbReference type="PANTHER" id="PTHR43711:SF1">
    <property type="entry name" value="HISTIDINE KINASE 1"/>
    <property type="match status" value="1"/>
</dbReference>
<evidence type="ECO:0000256" key="1">
    <source>
        <dbReference type="ARBA" id="ARBA00000085"/>
    </source>
</evidence>
<dbReference type="RefSeq" id="WP_133956989.1">
    <property type="nucleotide sequence ID" value="NZ_SORI01000004.1"/>
</dbReference>
<evidence type="ECO:0000259" key="6">
    <source>
        <dbReference type="PROSITE" id="PS50109"/>
    </source>
</evidence>
<proteinExistence type="predicted"/>
<dbReference type="PANTHER" id="PTHR43711">
    <property type="entry name" value="TWO-COMPONENT HISTIDINE KINASE"/>
    <property type="match status" value="1"/>
</dbReference>
<dbReference type="GO" id="GO:0000160">
    <property type="term" value="P:phosphorelay signal transduction system"/>
    <property type="evidence" value="ECO:0007669"/>
    <property type="project" value="UniProtKB-KW"/>
</dbReference>
<dbReference type="GO" id="GO:0004673">
    <property type="term" value="F:protein histidine kinase activity"/>
    <property type="evidence" value="ECO:0007669"/>
    <property type="project" value="UniProtKB-EC"/>
</dbReference>
<evidence type="ECO:0000256" key="2">
    <source>
        <dbReference type="ARBA" id="ARBA00012438"/>
    </source>
</evidence>
<dbReference type="SMART" id="SM00387">
    <property type="entry name" value="HATPase_c"/>
    <property type="match status" value="1"/>
</dbReference>
<dbReference type="EMBL" id="SORI01000004">
    <property type="protein sequence ID" value="TDY61907.1"/>
    <property type="molecule type" value="Genomic_DNA"/>
</dbReference>
<evidence type="ECO:0000256" key="5">
    <source>
        <dbReference type="ARBA" id="ARBA00023012"/>
    </source>
</evidence>
<dbReference type="InterPro" id="IPR005467">
    <property type="entry name" value="His_kinase_dom"/>
</dbReference>
<dbReference type="AlphaFoldDB" id="A0A4R8MCG9"/>
<evidence type="ECO:0000313" key="7">
    <source>
        <dbReference type="EMBL" id="TDY61907.1"/>
    </source>
</evidence>
<feature type="domain" description="Histidine kinase" evidence="6">
    <location>
        <begin position="1"/>
        <end position="105"/>
    </location>
</feature>
<evidence type="ECO:0000256" key="4">
    <source>
        <dbReference type="ARBA" id="ARBA00022777"/>
    </source>
</evidence>
<protein>
    <recommendedName>
        <fullName evidence="2">histidine kinase</fullName>
        <ecNumber evidence="2">2.7.13.3</ecNumber>
    </recommendedName>
</protein>
<reference evidence="7 8" key="1">
    <citation type="submission" date="2019-03" db="EMBL/GenBank/DDBJ databases">
        <title>Genomic Encyclopedia of Type Strains, Phase IV (KMG-IV): sequencing the most valuable type-strain genomes for metagenomic binning, comparative biology and taxonomic classification.</title>
        <authorList>
            <person name="Goeker M."/>
        </authorList>
    </citation>
    <scope>NUCLEOTIDE SEQUENCE [LARGE SCALE GENOMIC DNA]</scope>
    <source>
        <strain evidence="7 8">DSM 25964</strain>
    </source>
</reference>
<dbReference type="InterPro" id="IPR036890">
    <property type="entry name" value="HATPase_C_sf"/>
</dbReference>
<dbReference type="Pfam" id="PF02518">
    <property type="entry name" value="HATPase_c"/>
    <property type="match status" value="1"/>
</dbReference>
<dbReference type="InterPro" id="IPR003594">
    <property type="entry name" value="HATPase_dom"/>
</dbReference>
<comment type="catalytic activity">
    <reaction evidence="1">
        <text>ATP + protein L-histidine = ADP + protein N-phospho-L-histidine.</text>
        <dbReference type="EC" id="2.7.13.3"/>
    </reaction>
</comment>
<dbReference type="OrthoDB" id="9797586at2"/>
<keyword evidence="3" id="KW-0808">Transferase</keyword>
<dbReference type="EC" id="2.7.13.3" evidence="2"/>
<evidence type="ECO:0000256" key="3">
    <source>
        <dbReference type="ARBA" id="ARBA00022679"/>
    </source>
</evidence>
<sequence length="180" mass="19520">MLEDLSHHILDIAENGVNAGAGEISVEIDDSGGRLLLSVKDNGRGMTEETVKTVVNPFYTTRTERRVGLGLPFLKQLAELCGGTFSIVSEPGRGTEVTATFLKSSIDLPPLGDVPSTLVTLFIGNPDIAWKYTHRRNGKEFTVDSMELREALGGGNPFLEPALALGVREFIETNIDELYA</sequence>
<keyword evidence="8" id="KW-1185">Reference proteome</keyword>
<dbReference type="SUPFAM" id="SSF55874">
    <property type="entry name" value="ATPase domain of HSP90 chaperone/DNA topoisomerase II/histidine kinase"/>
    <property type="match status" value="1"/>
</dbReference>
<dbReference type="Gene3D" id="3.30.565.10">
    <property type="entry name" value="Histidine kinase-like ATPase, C-terminal domain"/>
    <property type="match status" value="1"/>
</dbReference>
<keyword evidence="4 7" id="KW-0418">Kinase</keyword>
<gene>
    <name evidence="7" type="ORF">C8D99_104152</name>
</gene>
<dbReference type="InterPro" id="IPR050736">
    <property type="entry name" value="Sensor_HK_Regulatory"/>
</dbReference>
<dbReference type="PROSITE" id="PS50109">
    <property type="entry name" value="HIS_KIN"/>
    <property type="match status" value="1"/>
</dbReference>
<organism evidence="7 8">
    <name type="scientific">Aminivibrio pyruvatiphilus</name>
    <dbReference type="NCBI Taxonomy" id="1005740"/>
    <lineage>
        <taxon>Bacteria</taxon>
        <taxon>Thermotogati</taxon>
        <taxon>Synergistota</taxon>
        <taxon>Synergistia</taxon>
        <taxon>Synergistales</taxon>
        <taxon>Aminobacteriaceae</taxon>
        <taxon>Aminivibrio</taxon>
    </lineage>
</organism>
<accession>A0A4R8MCG9</accession>
<dbReference type="InterPro" id="IPR004358">
    <property type="entry name" value="Sig_transdc_His_kin-like_C"/>
</dbReference>
<dbReference type="PRINTS" id="PR00344">
    <property type="entry name" value="BCTRLSENSOR"/>
</dbReference>
<keyword evidence="5" id="KW-0902">Two-component regulatory system</keyword>
<dbReference type="CDD" id="cd00075">
    <property type="entry name" value="HATPase"/>
    <property type="match status" value="1"/>
</dbReference>
<name>A0A4R8MCG9_9BACT</name>
<evidence type="ECO:0000313" key="8">
    <source>
        <dbReference type="Proteomes" id="UP000295066"/>
    </source>
</evidence>